<dbReference type="Proteomes" id="UP001259832">
    <property type="component" value="Unassembled WGS sequence"/>
</dbReference>
<feature type="coiled-coil region" evidence="1">
    <location>
        <begin position="72"/>
        <end position="190"/>
    </location>
</feature>
<evidence type="ECO:0000313" key="5">
    <source>
        <dbReference type="EMBL" id="KAK1941210.1"/>
    </source>
</evidence>
<feature type="transmembrane region" description="Helical" evidence="3">
    <location>
        <begin position="359"/>
        <end position="379"/>
    </location>
</feature>
<organism evidence="5 6">
    <name type="scientific">Phytophthora citrophthora</name>
    <dbReference type="NCBI Taxonomy" id="4793"/>
    <lineage>
        <taxon>Eukaryota</taxon>
        <taxon>Sar</taxon>
        <taxon>Stramenopiles</taxon>
        <taxon>Oomycota</taxon>
        <taxon>Peronosporomycetes</taxon>
        <taxon>Peronosporales</taxon>
        <taxon>Peronosporaceae</taxon>
        <taxon>Phytophthora</taxon>
    </lineage>
</organism>
<feature type="compositionally biased region" description="Low complexity" evidence="2">
    <location>
        <begin position="408"/>
        <end position="418"/>
    </location>
</feature>
<evidence type="ECO:0000256" key="4">
    <source>
        <dbReference type="SAM" id="SignalP"/>
    </source>
</evidence>
<gene>
    <name evidence="5" type="ORF">P3T76_007076</name>
</gene>
<keyword evidence="4" id="KW-0732">Signal</keyword>
<accession>A0AAD9LLM3</accession>
<sequence>MRIARWTLLAAALAVSVYAKGAPAKDKVECASPSVVKDFKSKIADLTKSNVALQLQVDTQEKDQTQLLANVAQEHEKIVLKLQEEISALQKDVETLEKDVTKEKKAVEKAEAELKNALAKLNGEAKRIAEMDGDVTKLEEQLTKERAELKAALAKLADETKKTTQLEKTHQNVEKKNKALLKELSEAKSVELSMASLLSLYYDDALVLAEQAVEYTQEKLNEQSGTLEQVQTHIETAKKTACDKSSQFYKENLAATLDPILADVHKTVNPILEDVHKTVNPHVEKYLPIVQNEVTKAKNQVSVYSQEALRRAKLARIDAITLLEQNKHVAQHAQKVIDGVLIVLAVPLVLFQIRLALRIVWWLLTTTLCLATCGLCCGSRKRSAKAKRKSVKKSAAIDQSLNAPLNGPTKKTTPTKATIQKRGSKKGKN</sequence>
<keyword evidence="1" id="KW-0175">Coiled coil</keyword>
<proteinExistence type="predicted"/>
<dbReference type="AlphaFoldDB" id="A0AAD9LLM3"/>
<keyword evidence="3" id="KW-0472">Membrane</keyword>
<protein>
    <submittedName>
        <fullName evidence="5">Uncharacterized protein</fullName>
    </submittedName>
</protein>
<feature type="signal peptide" evidence="4">
    <location>
        <begin position="1"/>
        <end position="19"/>
    </location>
</feature>
<keyword evidence="6" id="KW-1185">Reference proteome</keyword>
<comment type="caution">
    <text evidence="5">The sequence shown here is derived from an EMBL/GenBank/DDBJ whole genome shotgun (WGS) entry which is preliminary data.</text>
</comment>
<reference evidence="5" key="1">
    <citation type="submission" date="2023-08" db="EMBL/GenBank/DDBJ databases">
        <title>Reference Genome Resource for the Citrus Pathogen Phytophthora citrophthora.</title>
        <authorList>
            <person name="Moller H."/>
            <person name="Coetzee B."/>
            <person name="Rose L.J."/>
            <person name="Van Niekerk J.M."/>
        </authorList>
    </citation>
    <scope>NUCLEOTIDE SEQUENCE</scope>
    <source>
        <strain evidence="5">STE-U-9442</strain>
    </source>
</reference>
<evidence type="ECO:0000313" key="6">
    <source>
        <dbReference type="Proteomes" id="UP001259832"/>
    </source>
</evidence>
<evidence type="ECO:0000256" key="2">
    <source>
        <dbReference type="SAM" id="MobiDB-lite"/>
    </source>
</evidence>
<keyword evidence="3" id="KW-1133">Transmembrane helix</keyword>
<feature type="chain" id="PRO_5041912760" evidence="4">
    <location>
        <begin position="20"/>
        <end position="429"/>
    </location>
</feature>
<evidence type="ECO:0000256" key="1">
    <source>
        <dbReference type="SAM" id="Coils"/>
    </source>
</evidence>
<keyword evidence="3" id="KW-0812">Transmembrane</keyword>
<evidence type="ECO:0000256" key="3">
    <source>
        <dbReference type="SAM" id="Phobius"/>
    </source>
</evidence>
<name>A0AAD9LLM3_9STRA</name>
<feature type="region of interest" description="Disordered" evidence="2">
    <location>
        <begin position="385"/>
        <end position="429"/>
    </location>
</feature>
<dbReference type="EMBL" id="JASMQC010000012">
    <property type="protein sequence ID" value="KAK1941210.1"/>
    <property type="molecule type" value="Genomic_DNA"/>
</dbReference>
<dbReference type="Gene3D" id="1.20.5.340">
    <property type="match status" value="1"/>
</dbReference>